<organism evidence="2 3">
    <name type="scientific">Chaetomidium leptoderma</name>
    <dbReference type="NCBI Taxonomy" id="669021"/>
    <lineage>
        <taxon>Eukaryota</taxon>
        <taxon>Fungi</taxon>
        <taxon>Dikarya</taxon>
        <taxon>Ascomycota</taxon>
        <taxon>Pezizomycotina</taxon>
        <taxon>Sordariomycetes</taxon>
        <taxon>Sordariomycetidae</taxon>
        <taxon>Sordariales</taxon>
        <taxon>Chaetomiaceae</taxon>
        <taxon>Chaetomidium</taxon>
    </lineage>
</organism>
<evidence type="ECO:0000313" key="3">
    <source>
        <dbReference type="Proteomes" id="UP001302745"/>
    </source>
</evidence>
<dbReference type="AlphaFoldDB" id="A0AAN6ZTM5"/>
<sequence length="168" mass="18403">MSRPSTAGSDDSKKSTGSNQTTGSKKSTGSNQTTGSNDSTESYGSVLSDDSYLGKLLPGKDDDFQALLNTIKALDTERSLAKERKIQSHEAKKRDPTDTDRRTDWTPQMEREHAAYKAKVETIKAARIVALAAGTRAKESKATIEERIKLREGAMKLDDSWIHEAIAN</sequence>
<reference evidence="2" key="1">
    <citation type="journal article" date="2023" name="Mol. Phylogenet. Evol.">
        <title>Genome-scale phylogeny and comparative genomics of the fungal order Sordariales.</title>
        <authorList>
            <person name="Hensen N."/>
            <person name="Bonometti L."/>
            <person name="Westerberg I."/>
            <person name="Brannstrom I.O."/>
            <person name="Guillou S."/>
            <person name="Cros-Aarteil S."/>
            <person name="Calhoun S."/>
            <person name="Haridas S."/>
            <person name="Kuo A."/>
            <person name="Mondo S."/>
            <person name="Pangilinan J."/>
            <person name="Riley R."/>
            <person name="LaButti K."/>
            <person name="Andreopoulos B."/>
            <person name="Lipzen A."/>
            <person name="Chen C."/>
            <person name="Yan M."/>
            <person name="Daum C."/>
            <person name="Ng V."/>
            <person name="Clum A."/>
            <person name="Steindorff A."/>
            <person name="Ohm R.A."/>
            <person name="Martin F."/>
            <person name="Silar P."/>
            <person name="Natvig D.O."/>
            <person name="Lalanne C."/>
            <person name="Gautier V."/>
            <person name="Ament-Velasquez S.L."/>
            <person name="Kruys A."/>
            <person name="Hutchinson M.I."/>
            <person name="Powell A.J."/>
            <person name="Barry K."/>
            <person name="Miller A.N."/>
            <person name="Grigoriev I.V."/>
            <person name="Debuchy R."/>
            <person name="Gladieux P."/>
            <person name="Hiltunen Thoren M."/>
            <person name="Johannesson H."/>
        </authorList>
    </citation>
    <scope>NUCLEOTIDE SEQUENCE</scope>
    <source>
        <strain evidence="2">CBS 538.74</strain>
    </source>
</reference>
<name>A0AAN6ZTM5_9PEZI</name>
<evidence type="ECO:0000256" key="1">
    <source>
        <dbReference type="SAM" id="MobiDB-lite"/>
    </source>
</evidence>
<proteinExistence type="predicted"/>
<reference evidence="2" key="2">
    <citation type="submission" date="2023-05" db="EMBL/GenBank/DDBJ databases">
        <authorList>
            <consortium name="Lawrence Berkeley National Laboratory"/>
            <person name="Steindorff A."/>
            <person name="Hensen N."/>
            <person name="Bonometti L."/>
            <person name="Westerberg I."/>
            <person name="Brannstrom I.O."/>
            <person name="Guillou S."/>
            <person name="Cros-Aarteil S."/>
            <person name="Calhoun S."/>
            <person name="Haridas S."/>
            <person name="Kuo A."/>
            <person name="Mondo S."/>
            <person name="Pangilinan J."/>
            <person name="Riley R."/>
            <person name="Labutti K."/>
            <person name="Andreopoulos B."/>
            <person name="Lipzen A."/>
            <person name="Chen C."/>
            <person name="Yanf M."/>
            <person name="Daum C."/>
            <person name="Ng V."/>
            <person name="Clum A."/>
            <person name="Ohm R."/>
            <person name="Martin F."/>
            <person name="Silar P."/>
            <person name="Natvig D."/>
            <person name="Lalanne C."/>
            <person name="Gautier V."/>
            <person name="Ament-Velasquez S.L."/>
            <person name="Kruys A."/>
            <person name="Hutchinson M.I."/>
            <person name="Powell A.J."/>
            <person name="Barry K."/>
            <person name="Miller A.N."/>
            <person name="Grigoriev I.V."/>
            <person name="Debuchy R."/>
            <person name="Gladieux P."/>
            <person name="Thoren M.H."/>
            <person name="Johannesson H."/>
        </authorList>
    </citation>
    <scope>NUCLEOTIDE SEQUENCE</scope>
    <source>
        <strain evidence="2">CBS 538.74</strain>
    </source>
</reference>
<evidence type="ECO:0000313" key="2">
    <source>
        <dbReference type="EMBL" id="KAK4150487.1"/>
    </source>
</evidence>
<gene>
    <name evidence="2" type="ORF">C8A00DRAFT_36923</name>
</gene>
<dbReference type="Proteomes" id="UP001302745">
    <property type="component" value="Unassembled WGS sequence"/>
</dbReference>
<feature type="region of interest" description="Disordered" evidence="1">
    <location>
        <begin position="78"/>
        <end position="113"/>
    </location>
</feature>
<accession>A0AAN6ZTM5</accession>
<dbReference type="EMBL" id="MU857069">
    <property type="protein sequence ID" value="KAK4150487.1"/>
    <property type="molecule type" value="Genomic_DNA"/>
</dbReference>
<protein>
    <submittedName>
        <fullName evidence="2">Uncharacterized protein</fullName>
    </submittedName>
</protein>
<comment type="caution">
    <text evidence="2">The sequence shown here is derived from an EMBL/GenBank/DDBJ whole genome shotgun (WGS) entry which is preliminary data.</text>
</comment>
<keyword evidence="3" id="KW-1185">Reference proteome</keyword>
<feature type="region of interest" description="Disordered" evidence="1">
    <location>
        <begin position="1"/>
        <end position="54"/>
    </location>
</feature>
<feature type="compositionally biased region" description="Polar residues" evidence="1">
    <location>
        <begin position="1"/>
        <end position="45"/>
    </location>
</feature>